<dbReference type="Gene3D" id="1.10.601.10">
    <property type="entry name" value="RNA Polymerase Primary Sigma Factor"/>
    <property type="match status" value="1"/>
</dbReference>
<dbReference type="SUPFAM" id="SSF88946">
    <property type="entry name" value="Sigma2 domain of RNA polymerase sigma factors"/>
    <property type="match status" value="1"/>
</dbReference>
<evidence type="ECO:0000256" key="2">
    <source>
        <dbReference type="ARBA" id="ARBA00023082"/>
    </source>
</evidence>
<dbReference type="InterPro" id="IPR007627">
    <property type="entry name" value="RNA_pol_sigma70_r2"/>
</dbReference>
<evidence type="ECO:0000259" key="5">
    <source>
        <dbReference type="PROSITE" id="PS00715"/>
    </source>
</evidence>
<dbReference type="InterPro" id="IPR000943">
    <property type="entry name" value="RNA_pol_sigma70"/>
</dbReference>
<dbReference type="Gene3D" id="1.10.10.10">
    <property type="entry name" value="Winged helix-like DNA-binding domain superfamily/Winged helix DNA-binding domain"/>
    <property type="match status" value="2"/>
</dbReference>
<dbReference type="PANTHER" id="PTHR30603:SF67">
    <property type="entry name" value="RNA POLYMERASE SIGMA FACTOR RPOS"/>
    <property type="match status" value="1"/>
</dbReference>
<dbReference type="InterPro" id="IPR050239">
    <property type="entry name" value="Sigma-70_RNA_pol_init_factors"/>
</dbReference>
<dbReference type="GO" id="GO:0006352">
    <property type="term" value="P:DNA-templated transcription initiation"/>
    <property type="evidence" value="ECO:0007669"/>
    <property type="project" value="InterPro"/>
</dbReference>
<dbReference type="FunFam" id="1.10.601.10:FF:000001">
    <property type="entry name" value="RNA polymerase sigma factor SigA"/>
    <property type="match status" value="1"/>
</dbReference>
<dbReference type="InterPro" id="IPR007630">
    <property type="entry name" value="RNA_pol_sigma70_r4"/>
</dbReference>
<keyword evidence="3" id="KW-0238">DNA-binding</keyword>
<dbReference type="InterPro" id="IPR009042">
    <property type="entry name" value="RNA_pol_sigma70_r1_2"/>
</dbReference>
<gene>
    <name evidence="6" type="ORF">NAF29_08105</name>
</gene>
<name>A0AA42B792_9GAMM</name>
<dbReference type="SUPFAM" id="SSF88659">
    <property type="entry name" value="Sigma3 and sigma4 domains of RNA polymerase sigma factors"/>
    <property type="match status" value="2"/>
</dbReference>
<dbReference type="PANTHER" id="PTHR30603">
    <property type="entry name" value="RNA POLYMERASE SIGMA FACTOR RPO"/>
    <property type="match status" value="1"/>
</dbReference>
<dbReference type="RefSeq" id="WP_251261075.1">
    <property type="nucleotide sequence ID" value="NZ_JAMQGP010000003.1"/>
</dbReference>
<sequence length="327" mass="36712">MNAQTHLAHTPSNAPFAIADISDIDATIAKNEKLDQEFRSSTKRQPSQDVAPDYIYFQEVGRYPLLKAAEEIELAERVQKGDQAARQKMIECNLRLVIKFARGYLNRGLPLLDLIHEGNIGLIKAVEKFDPKKGFRFSTYAAYWIRDTLDRAIMNQSRTVRLPVHLLKEMNAYIKTAREMAKSLDNEPTAEQLAQKMNKPVADVRRMLKLNTKTSSLDVPVGKNEDASLVDLLADEDQTNAEDAIQKKQVSCVLTESLQGLEDDLKSILARRFGLLGYEPMTITDIGKSMGVSRQVASHYQTKALAQLRQIFNKKGISMEQALGAFA</sequence>
<dbReference type="Pfam" id="PF04539">
    <property type="entry name" value="Sigma70_r3"/>
    <property type="match status" value="1"/>
</dbReference>
<evidence type="ECO:0000256" key="1">
    <source>
        <dbReference type="ARBA" id="ARBA00023015"/>
    </source>
</evidence>
<keyword evidence="4" id="KW-0804">Transcription</keyword>
<keyword evidence="2" id="KW-0731">Sigma factor</keyword>
<keyword evidence="1" id="KW-0805">Transcription regulation</keyword>
<organism evidence="6 7">
    <name type="scientific">Echinimonas agarilytica</name>
    <dbReference type="NCBI Taxonomy" id="1215918"/>
    <lineage>
        <taxon>Bacteria</taxon>
        <taxon>Pseudomonadati</taxon>
        <taxon>Pseudomonadota</taxon>
        <taxon>Gammaproteobacteria</taxon>
        <taxon>Alteromonadales</taxon>
        <taxon>Echinimonadaceae</taxon>
        <taxon>Echinimonas</taxon>
    </lineage>
</organism>
<dbReference type="InterPro" id="IPR036388">
    <property type="entry name" value="WH-like_DNA-bd_sf"/>
</dbReference>
<dbReference type="PROSITE" id="PS00715">
    <property type="entry name" value="SIGMA70_1"/>
    <property type="match status" value="1"/>
</dbReference>
<dbReference type="Proteomes" id="UP001165393">
    <property type="component" value="Unassembled WGS sequence"/>
</dbReference>
<evidence type="ECO:0000256" key="3">
    <source>
        <dbReference type="ARBA" id="ARBA00023125"/>
    </source>
</evidence>
<evidence type="ECO:0000313" key="6">
    <source>
        <dbReference type="EMBL" id="MCM2679630.1"/>
    </source>
</evidence>
<protein>
    <submittedName>
        <fullName evidence="6">Sigma-70 family RNA polymerase sigma factor</fullName>
    </submittedName>
</protein>
<dbReference type="EMBL" id="JAMQGP010000003">
    <property type="protein sequence ID" value="MCM2679630.1"/>
    <property type="molecule type" value="Genomic_DNA"/>
</dbReference>
<dbReference type="AlphaFoldDB" id="A0AA42B792"/>
<reference evidence="6 7" key="1">
    <citation type="journal article" date="2013" name="Antonie Van Leeuwenhoek">
        <title>Echinimonas agarilytica gen. nov., sp. nov., a new gammaproteobacterium isolated from the sea urchin Strongylocentrotus intermedius.</title>
        <authorList>
            <person name="Nedashkovskaya O.I."/>
            <person name="Stenkova A.M."/>
            <person name="Zhukova N.V."/>
            <person name="Van Trappen S."/>
            <person name="Lee J.S."/>
            <person name="Kim S.B."/>
        </authorList>
    </citation>
    <scope>NUCLEOTIDE SEQUENCE [LARGE SCALE GENOMIC DNA]</scope>
    <source>
        <strain evidence="6 7">KMM 6351</strain>
    </source>
</reference>
<dbReference type="NCBIfam" id="TIGR02937">
    <property type="entry name" value="sigma70-ECF"/>
    <property type="match status" value="1"/>
</dbReference>
<dbReference type="InterPro" id="IPR013325">
    <property type="entry name" value="RNA_pol_sigma_r2"/>
</dbReference>
<evidence type="ECO:0000313" key="7">
    <source>
        <dbReference type="Proteomes" id="UP001165393"/>
    </source>
</evidence>
<dbReference type="GO" id="GO:0003677">
    <property type="term" value="F:DNA binding"/>
    <property type="evidence" value="ECO:0007669"/>
    <property type="project" value="UniProtKB-KW"/>
</dbReference>
<evidence type="ECO:0000256" key="4">
    <source>
        <dbReference type="ARBA" id="ARBA00023163"/>
    </source>
</evidence>
<dbReference type="InterPro" id="IPR007624">
    <property type="entry name" value="RNA_pol_sigma70_r3"/>
</dbReference>
<dbReference type="InterPro" id="IPR013324">
    <property type="entry name" value="RNA_pol_sigma_r3/r4-like"/>
</dbReference>
<dbReference type="PRINTS" id="PR00046">
    <property type="entry name" value="SIGMA70FCT"/>
</dbReference>
<proteinExistence type="predicted"/>
<dbReference type="Pfam" id="PF04542">
    <property type="entry name" value="Sigma70_r2"/>
    <property type="match status" value="1"/>
</dbReference>
<dbReference type="InterPro" id="IPR014284">
    <property type="entry name" value="RNA_pol_sigma-70_dom"/>
</dbReference>
<dbReference type="Pfam" id="PF04545">
    <property type="entry name" value="Sigma70_r4"/>
    <property type="match status" value="1"/>
</dbReference>
<feature type="domain" description="RNA polymerase sigma-70" evidence="5">
    <location>
        <begin position="113"/>
        <end position="126"/>
    </location>
</feature>
<comment type="caution">
    <text evidence="6">The sequence shown here is derived from an EMBL/GenBank/DDBJ whole genome shotgun (WGS) entry which is preliminary data.</text>
</comment>
<keyword evidence="7" id="KW-1185">Reference proteome</keyword>
<dbReference type="GO" id="GO:0016987">
    <property type="term" value="F:sigma factor activity"/>
    <property type="evidence" value="ECO:0007669"/>
    <property type="project" value="UniProtKB-KW"/>
</dbReference>
<dbReference type="Pfam" id="PF00140">
    <property type="entry name" value="Sigma70_r1_2"/>
    <property type="match status" value="1"/>
</dbReference>
<accession>A0AA42B792</accession>